<dbReference type="SMART" id="SM00349">
    <property type="entry name" value="KRAB"/>
    <property type="match status" value="1"/>
</dbReference>
<feature type="domain" description="C2H2-type" evidence="13">
    <location>
        <begin position="569"/>
        <end position="596"/>
    </location>
</feature>
<feature type="domain" description="C2H2-type" evidence="13">
    <location>
        <begin position="485"/>
        <end position="512"/>
    </location>
</feature>
<feature type="domain" description="C2H2-type" evidence="13">
    <location>
        <begin position="513"/>
        <end position="540"/>
    </location>
</feature>
<keyword evidence="8" id="KW-0805">Transcription regulation</keyword>
<evidence type="ECO:0000259" key="14">
    <source>
        <dbReference type="PROSITE" id="PS50804"/>
    </source>
</evidence>
<evidence type="ECO:0000256" key="2">
    <source>
        <dbReference type="ARBA" id="ARBA00006991"/>
    </source>
</evidence>
<evidence type="ECO:0000256" key="4">
    <source>
        <dbReference type="ARBA" id="ARBA00022723"/>
    </source>
</evidence>
<dbReference type="InterPro" id="IPR013087">
    <property type="entry name" value="Znf_C2H2_type"/>
</dbReference>
<sequence length="656" mass="74639">MEERLEPADQAPPHGVTMACLKELPGQAALQNGKQQLEDGLPQEWATQWQEFLKALDSHRLGWGSPPRSKLGPWDDAKAFLASFEQVAEACQWPREEWAARLLPALSGEAQQAFSGLEAAEREDYRKVKAAILRGEASRMEALRQHFRQFRYQEVEDPRRVYGQLQELCHQWLKPERRSKEQILELLILEQFLAILPQEMQSRIRAWDPETSTQMAAEEFLMSPQEAKVWKWQRPVEEVPASPSEAKRAPQRQIYIEADEKAEKDLCLLASGIMSPSHPSPALSPEEQEIVDTELSEGSVNLNEVTVALGSAEWAVLNTSQGTMHWEVMQEDSEDISSLGGFVIPKPEAVSQMDKGDMGFIEDSEDGEVFAESISDDEELQIKKESPAQGGREPDEIYSMSLEISQGRASLVAEIHEQGCESDERWGRKPAEGWGELNEVAESHGAVKETSRHARVNKFLYSKCGKWYRCKSVANQSVHSAAMPYECLACGKRFQKKNYLAKHQRIHARPKVYQCSECGQSFNGREGFVRHRGMHTGEKPHECPQCGKCFSQRESLIRHEKIHTGKKPYECPECEKKFCRRDSLVRHQKIHTGEKPYECPECGKSFNQKEVLLRHQRIHTGEKPYGCQACGESFTQRAILNRHEKTHLGEKALLIL</sequence>
<evidence type="ECO:0000256" key="7">
    <source>
        <dbReference type="ARBA" id="ARBA00022833"/>
    </source>
</evidence>
<evidence type="ECO:0000256" key="12">
    <source>
        <dbReference type="PROSITE-ProRule" id="PRU00042"/>
    </source>
</evidence>
<dbReference type="Pfam" id="PF01352">
    <property type="entry name" value="KRAB"/>
    <property type="match status" value="1"/>
</dbReference>
<evidence type="ECO:0000256" key="6">
    <source>
        <dbReference type="ARBA" id="ARBA00022771"/>
    </source>
</evidence>
<evidence type="ECO:0000313" key="16">
    <source>
        <dbReference type="EMBL" id="CAI5768353.1"/>
    </source>
</evidence>
<dbReference type="SUPFAM" id="SSF57667">
    <property type="entry name" value="beta-beta-alpha zinc fingers"/>
    <property type="match status" value="4"/>
</dbReference>
<dbReference type="CDD" id="cd07936">
    <property type="entry name" value="SCAN"/>
    <property type="match status" value="1"/>
</dbReference>
<reference evidence="16" key="1">
    <citation type="submission" date="2022-12" db="EMBL/GenBank/DDBJ databases">
        <authorList>
            <person name="Alioto T."/>
            <person name="Alioto T."/>
            <person name="Gomez Garrido J."/>
        </authorList>
    </citation>
    <scope>NUCLEOTIDE SEQUENCE</scope>
</reference>
<evidence type="ECO:0000256" key="10">
    <source>
        <dbReference type="ARBA" id="ARBA00023163"/>
    </source>
</evidence>
<dbReference type="Pfam" id="PF13465">
    <property type="entry name" value="zf-H2C2_2"/>
    <property type="match status" value="1"/>
</dbReference>
<dbReference type="Pfam" id="PF02023">
    <property type="entry name" value="SCAN"/>
    <property type="match status" value="1"/>
</dbReference>
<feature type="domain" description="C2H2-type" evidence="13">
    <location>
        <begin position="597"/>
        <end position="624"/>
    </location>
</feature>
<dbReference type="Gene3D" id="3.30.160.60">
    <property type="entry name" value="Classic Zinc Finger"/>
    <property type="match status" value="6"/>
</dbReference>
<dbReference type="FunFam" id="1.10.4020.10:FF:000001">
    <property type="entry name" value="zinc finger protein 263 isoform X1"/>
    <property type="match status" value="1"/>
</dbReference>
<evidence type="ECO:0000313" key="17">
    <source>
        <dbReference type="Proteomes" id="UP001178461"/>
    </source>
</evidence>
<comment type="subcellular location">
    <subcellularLocation>
        <location evidence="1">Nucleus</location>
    </subcellularLocation>
</comment>
<dbReference type="PANTHER" id="PTHR23235:SF178">
    <property type="entry name" value="C2H2-TYPE DOMAIN-CONTAINING PROTEIN-RELATED"/>
    <property type="match status" value="1"/>
</dbReference>
<dbReference type="EMBL" id="OX395127">
    <property type="protein sequence ID" value="CAI5768353.1"/>
    <property type="molecule type" value="Genomic_DNA"/>
</dbReference>
<dbReference type="GO" id="GO:0005634">
    <property type="term" value="C:nucleus"/>
    <property type="evidence" value="ECO:0007669"/>
    <property type="project" value="UniProtKB-SubCell"/>
</dbReference>
<dbReference type="SUPFAM" id="SSF109640">
    <property type="entry name" value="KRAB domain (Kruppel-associated box)"/>
    <property type="match status" value="1"/>
</dbReference>
<dbReference type="Gene3D" id="1.10.4020.10">
    <property type="entry name" value="DNA breaking-rejoining enzymes"/>
    <property type="match status" value="1"/>
</dbReference>
<dbReference type="GO" id="GO:0008270">
    <property type="term" value="F:zinc ion binding"/>
    <property type="evidence" value="ECO:0007669"/>
    <property type="project" value="UniProtKB-KW"/>
</dbReference>
<keyword evidence="5" id="KW-0677">Repeat</keyword>
<dbReference type="GO" id="GO:0000978">
    <property type="term" value="F:RNA polymerase II cis-regulatory region sequence-specific DNA binding"/>
    <property type="evidence" value="ECO:0007669"/>
    <property type="project" value="TreeGrafter"/>
</dbReference>
<dbReference type="SUPFAM" id="SSF47353">
    <property type="entry name" value="Retrovirus capsid dimerization domain-like"/>
    <property type="match status" value="1"/>
</dbReference>
<dbReference type="InterPro" id="IPR036051">
    <property type="entry name" value="KRAB_dom_sf"/>
</dbReference>
<dbReference type="AlphaFoldDB" id="A0AA35P116"/>
<keyword evidence="3" id="KW-0597">Phosphoprotein</keyword>
<dbReference type="Proteomes" id="UP001178461">
    <property type="component" value="Chromosome 2"/>
</dbReference>
<keyword evidence="7" id="KW-0862">Zinc</keyword>
<dbReference type="PROSITE" id="PS50157">
    <property type="entry name" value="ZINC_FINGER_C2H2_2"/>
    <property type="match status" value="6"/>
</dbReference>
<feature type="domain" description="C2H2-type" evidence="13">
    <location>
        <begin position="625"/>
        <end position="652"/>
    </location>
</feature>
<dbReference type="PROSITE" id="PS50804">
    <property type="entry name" value="SCAN_BOX"/>
    <property type="match status" value="1"/>
</dbReference>
<name>A0AA35P116_9SAUR</name>
<feature type="domain" description="SCAN box" evidence="14">
    <location>
        <begin position="144"/>
        <end position="217"/>
    </location>
</feature>
<evidence type="ECO:0000256" key="5">
    <source>
        <dbReference type="ARBA" id="ARBA00022737"/>
    </source>
</evidence>
<dbReference type="FunFam" id="3.30.160.60:FF:002061">
    <property type="entry name" value="Uncharacterized protein"/>
    <property type="match status" value="1"/>
</dbReference>
<evidence type="ECO:0000256" key="3">
    <source>
        <dbReference type="ARBA" id="ARBA00022553"/>
    </source>
</evidence>
<dbReference type="PROSITE" id="PS00028">
    <property type="entry name" value="ZINC_FINGER_C2H2_1"/>
    <property type="match status" value="6"/>
</dbReference>
<keyword evidence="6 12" id="KW-0863">Zinc-finger</keyword>
<dbReference type="PROSITE" id="PS50805">
    <property type="entry name" value="KRAB"/>
    <property type="match status" value="1"/>
</dbReference>
<dbReference type="FunFam" id="3.30.160.60:FF:000149">
    <property type="entry name" value="Zinc finger protein 569"/>
    <property type="match status" value="1"/>
</dbReference>
<dbReference type="FunFam" id="3.30.160.60:FF:002343">
    <property type="entry name" value="Zinc finger protein 33A"/>
    <property type="match status" value="3"/>
</dbReference>
<dbReference type="InterPro" id="IPR003309">
    <property type="entry name" value="SCAN_dom"/>
</dbReference>
<dbReference type="InterPro" id="IPR001909">
    <property type="entry name" value="KRAB"/>
</dbReference>
<dbReference type="FunFam" id="3.30.160.60:FF:001498">
    <property type="entry name" value="Zinc finger protein 404"/>
    <property type="match status" value="1"/>
</dbReference>
<dbReference type="PANTHER" id="PTHR23235">
    <property type="entry name" value="KRUEPPEL-LIKE TRANSCRIPTION FACTOR"/>
    <property type="match status" value="1"/>
</dbReference>
<dbReference type="GO" id="GO:0000981">
    <property type="term" value="F:DNA-binding transcription factor activity, RNA polymerase II-specific"/>
    <property type="evidence" value="ECO:0007669"/>
    <property type="project" value="TreeGrafter"/>
</dbReference>
<accession>A0AA35P116</accession>
<comment type="similarity">
    <text evidence="2">Belongs to the krueppel C2H2-type zinc-finger protein family.</text>
</comment>
<dbReference type="InterPro" id="IPR036236">
    <property type="entry name" value="Znf_C2H2_sf"/>
</dbReference>
<evidence type="ECO:0000259" key="15">
    <source>
        <dbReference type="PROSITE" id="PS50805"/>
    </source>
</evidence>
<dbReference type="SMART" id="SM00431">
    <property type="entry name" value="SCAN"/>
    <property type="match status" value="1"/>
</dbReference>
<gene>
    <name evidence="16" type="ORF">PODLI_1B035448</name>
</gene>
<evidence type="ECO:0000256" key="9">
    <source>
        <dbReference type="ARBA" id="ARBA00023125"/>
    </source>
</evidence>
<evidence type="ECO:0000256" key="1">
    <source>
        <dbReference type="ARBA" id="ARBA00004123"/>
    </source>
</evidence>
<dbReference type="InterPro" id="IPR038269">
    <property type="entry name" value="SCAN_sf"/>
</dbReference>
<protein>
    <submittedName>
        <fullName evidence="16">Finger 1 homolog</fullName>
    </submittedName>
</protein>
<feature type="domain" description="KRAB" evidence="15">
    <location>
        <begin position="300"/>
        <end position="372"/>
    </location>
</feature>
<dbReference type="SMART" id="SM00355">
    <property type="entry name" value="ZnF_C2H2"/>
    <property type="match status" value="6"/>
</dbReference>
<dbReference type="PROSITE" id="PS51257">
    <property type="entry name" value="PROKAR_LIPOPROTEIN"/>
    <property type="match status" value="1"/>
</dbReference>
<keyword evidence="17" id="KW-1185">Reference proteome</keyword>
<evidence type="ECO:0000256" key="8">
    <source>
        <dbReference type="ARBA" id="ARBA00023015"/>
    </source>
</evidence>
<feature type="domain" description="C2H2-type" evidence="13">
    <location>
        <begin position="541"/>
        <end position="568"/>
    </location>
</feature>
<keyword evidence="4" id="KW-0479">Metal-binding</keyword>
<keyword evidence="10" id="KW-0804">Transcription</keyword>
<evidence type="ECO:0000259" key="13">
    <source>
        <dbReference type="PROSITE" id="PS50157"/>
    </source>
</evidence>
<proteinExistence type="inferred from homology"/>
<evidence type="ECO:0000256" key="11">
    <source>
        <dbReference type="ARBA" id="ARBA00023242"/>
    </source>
</evidence>
<dbReference type="Gene3D" id="6.10.140.140">
    <property type="match status" value="1"/>
</dbReference>
<keyword evidence="9" id="KW-0238">DNA-binding</keyword>
<dbReference type="Pfam" id="PF00096">
    <property type="entry name" value="zf-C2H2"/>
    <property type="match status" value="3"/>
</dbReference>
<keyword evidence="11" id="KW-0539">Nucleus</keyword>
<organism evidence="16 17">
    <name type="scientific">Podarcis lilfordi</name>
    <name type="common">Lilford's wall lizard</name>
    <dbReference type="NCBI Taxonomy" id="74358"/>
    <lineage>
        <taxon>Eukaryota</taxon>
        <taxon>Metazoa</taxon>
        <taxon>Chordata</taxon>
        <taxon>Craniata</taxon>
        <taxon>Vertebrata</taxon>
        <taxon>Euteleostomi</taxon>
        <taxon>Lepidosauria</taxon>
        <taxon>Squamata</taxon>
        <taxon>Bifurcata</taxon>
        <taxon>Unidentata</taxon>
        <taxon>Episquamata</taxon>
        <taxon>Laterata</taxon>
        <taxon>Lacertibaenia</taxon>
        <taxon>Lacertidae</taxon>
        <taxon>Podarcis</taxon>
    </lineage>
</organism>